<dbReference type="Pfam" id="PF13585">
    <property type="entry name" value="CHU_C"/>
    <property type="match status" value="1"/>
</dbReference>
<organism evidence="3 4">
    <name type="scientific">Algivirga pacifica</name>
    <dbReference type="NCBI Taxonomy" id="1162670"/>
    <lineage>
        <taxon>Bacteria</taxon>
        <taxon>Pseudomonadati</taxon>
        <taxon>Bacteroidota</taxon>
        <taxon>Cytophagia</taxon>
        <taxon>Cytophagales</taxon>
        <taxon>Flammeovirgaceae</taxon>
        <taxon>Algivirga</taxon>
    </lineage>
</organism>
<proteinExistence type="predicted"/>
<feature type="domain" description="HYR" evidence="2">
    <location>
        <begin position="1490"/>
        <end position="1575"/>
    </location>
</feature>
<dbReference type="InterPro" id="IPR013783">
    <property type="entry name" value="Ig-like_fold"/>
</dbReference>
<dbReference type="PANTHER" id="PTHR24273">
    <property type="entry name" value="FI04643P-RELATED"/>
    <property type="match status" value="1"/>
</dbReference>
<dbReference type="InterPro" id="IPR026341">
    <property type="entry name" value="T9SS_type_B"/>
</dbReference>
<dbReference type="Gene3D" id="2.60.40.3440">
    <property type="match status" value="1"/>
</dbReference>
<accession>A0ABP9DDV5</accession>
<dbReference type="EMBL" id="BAABJX010000032">
    <property type="protein sequence ID" value="GAA4836125.1"/>
    <property type="molecule type" value="Genomic_DNA"/>
</dbReference>
<evidence type="ECO:0000259" key="2">
    <source>
        <dbReference type="PROSITE" id="PS50825"/>
    </source>
</evidence>
<dbReference type="InterPro" id="IPR003410">
    <property type="entry name" value="HYR_dom"/>
</dbReference>
<feature type="domain" description="HYR" evidence="2">
    <location>
        <begin position="2492"/>
        <end position="2575"/>
    </location>
</feature>
<dbReference type="Proteomes" id="UP001500298">
    <property type="component" value="Unassembled WGS sequence"/>
</dbReference>
<dbReference type="Pfam" id="PF17963">
    <property type="entry name" value="Big_9"/>
    <property type="match status" value="2"/>
</dbReference>
<dbReference type="InterPro" id="IPR022409">
    <property type="entry name" value="PKD/Chitinase_dom"/>
</dbReference>
<comment type="caution">
    <text evidence="3">The sequence shown here is derived from an EMBL/GenBank/DDBJ whole genome shotgun (WGS) entry which is preliminary data.</text>
</comment>
<dbReference type="NCBIfam" id="TIGR04131">
    <property type="entry name" value="Bac_Flav_CTERM"/>
    <property type="match status" value="1"/>
</dbReference>
<dbReference type="SMART" id="SM00089">
    <property type="entry name" value="PKD"/>
    <property type="match status" value="5"/>
</dbReference>
<dbReference type="Gene3D" id="2.60.40.2810">
    <property type="match status" value="1"/>
</dbReference>
<dbReference type="Pfam" id="PF02494">
    <property type="entry name" value="HYR"/>
    <property type="match status" value="6"/>
</dbReference>
<dbReference type="Gene3D" id="2.60.40.10">
    <property type="entry name" value="Immunoglobulins"/>
    <property type="match status" value="10"/>
</dbReference>
<keyword evidence="4" id="KW-1185">Reference proteome</keyword>
<evidence type="ECO:0000256" key="1">
    <source>
        <dbReference type="ARBA" id="ARBA00022737"/>
    </source>
</evidence>
<keyword evidence="1" id="KW-0677">Repeat</keyword>
<feature type="domain" description="HYR" evidence="2">
    <location>
        <begin position="1743"/>
        <end position="1828"/>
    </location>
</feature>
<feature type="domain" description="HYR" evidence="2">
    <location>
        <begin position="984"/>
        <end position="1069"/>
    </location>
</feature>
<evidence type="ECO:0000313" key="4">
    <source>
        <dbReference type="Proteomes" id="UP001500298"/>
    </source>
</evidence>
<feature type="domain" description="HYR" evidence="2">
    <location>
        <begin position="1237"/>
        <end position="1322"/>
    </location>
</feature>
<name>A0ABP9DDV5_9BACT</name>
<protein>
    <recommendedName>
        <fullName evidence="2">HYR domain-containing protein</fullName>
    </recommendedName>
</protein>
<feature type="domain" description="HYR" evidence="2">
    <location>
        <begin position="1912"/>
        <end position="1997"/>
    </location>
</feature>
<dbReference type="PANTHER" id="PTHR24273:SF32">
    <property type="entry name" value="HYALIN"/>
    <property type="match status" value="1"/>
</dbReference>
<reference evidence="4" key="1">
    <citation type="journal article" date="2019" name="Int. J. Syst. Evol. Microbiol.">
        <title>The Global Catalogue of Microorganisms (GCM) 10K type strain sequencing project: providing services to taxonomists for standard genome sequencing and annotation.</title>
        <authorList>
            <consortium name="The Broad Institute Genomics Platform"/>
            <consortium name="The Broad Institute Genome Sequencing Center for Infectious Disease"/>
            <person name="Wu L."/>
            <person name="Ma J."/>
        </authorList>
    </citation>
    <scope>NUCLEOTIDE SEQUENCE [LARGE SCALE GENOMIC DNA]</scope>
    <source>
        <strain evidence="4">JCM 18326</strain>
    </source>
</reference>
<dbReference type="PROSITE" id="PS50825">
    <property type="entry name" value="HYR"/>
    <property type="match status" value="7"/>
</dbReference>
<sequence length="2865" mass="302671">MGMLFLSSFIFGRTAEDRYRTNAPELTAEDVACALTLSTAYNTSTNPYTYISCTVPDIIALRGTAFTVTESGCTVGEVTFEQTPTAGTVSTTDENGVIKITIESFIGGVSDQTLDVYVKVTNLNPPTISFLNGTDTTLDLPTATDCEMALPDLTSMISYNDDCGIVSISQSPAAGTIVPFSSYLDAITRDTLSVTFTVKDTHGLSTTETAKVIIDPGFPFNITHPDTIFLPMDENCEVRNIKADSIFNTFFQVEGSCDVRGPFGSTTPDADVVGSTGYEMTFYRYDYNVPDGDRFLAQFNALLTPYQVILYPIDTSAVTITTSPTDTTFYTPDGTCELAVPDLTGSITYEDCEVVTLTQVNPVGDLLQLGSNIVKVYAEDASGNKDSCSIEVFLEDKILPTVTAVSATLALNTVEDCQGRLPADLSALFTYSDNCTDAAGLTLTFSHAAEALVSDAETLELIVTDASGNQNTSSITIEVTDNVLPVITAPEVFDLPLNALCNGVLTSLSADITATDNCTAEADLNITQLPTVGSLVEEGDTVKVYVEDEAGNKDSVSIVINIIDTEAPEIDFPSDTVVVDLGSACQGLMPDLSADFLVYDNCGVVDSAYQTIDTDSLLTLGTHQVPIRAVDSDGNVTVRELVLVLKESTAPSIFTLTDTTVYVSAGTCESVMPDVLSLVKAIDNCTSAGSISLVQSVAVGEVLALGTHEVTVIATDDFGNEDSTKVQVIVADQEAPVLTLSATEYSLTASSSTCTASVPDLLSLVTVTDNCDASASVTQSIATGTLLGVGDHTLTFTATDASGNSATASITLKVEDTTAPEFVSTLEDKVYDADASTCSLSLPDYTTGLDVRDACSAVTITQSPSAGSANLTPGDSVEVTLTATDVALNSDSRTFWVVYRDTLSPVFTQSAADTVLSTTTGTCTAMMPDLLPLLESTDNCGGMLTYSQSIASGSTLAIGTHTVTLTARDDFDNETTQTISVTVSDQEAPALTLSATEYSLTASSSTCTASVPDLLSLVTVTDNCDASASVTQSIATGTLLGVGDHTLTFTATDASGNSAIASITLKVEDTTAPEFVSTLEDKVYDADASTCGLSLPDYTAGLDVRDACSAVTITQSPSAGSTTLTPGDSVEVTLTATDVALNSDSRTFWVVYRDTLSPVFTQSAADTVLSTTTGTCTAMMPDLLPLLEATDNCGGMLTYSQSIASGSTLAIGTHTVTLAATDDFDNATTQTITVTVSDQEAPALTLSATKYSLTASASSCTASVPDLLSLATVTDNCDASASVTQSITTGTLLGLGDHTLTFTAIDASGNSATASITLKVEDTTVPEFVSTLEDKVYDADASTCSLSLPDYTTGLDVRDACSAVTITQSPLAGSTTLTPGDSVEVTLTATDVALNSDSRTFWVVYRDTLSPVFTQSAADTVLSTTTGTCTAMMPDLLPLLEATDNCGGMLTYSQSIASGSTLAIGTHTVTLAAKDDFDNETTQTITVTVADQEAPAFTLSATEYSLTASSSTCTTSVPDLLSLVTVTDNCDTSASVTQSIATGTLLGVGDHTLTFTATDASGNRATASITLKVEDTTAPEFVTMLEDKVYDADASTCSLSLPDYTTDLDVRDACSAVTITQSPLAGSTTLTPGDSVEVTLTATDVALNSDSRTFWVVYRDTLSPVFTQSAADTVLSTTTGTCTAMMPDLLPLLEATDNCGGTVTYSQSIASGSTLAIGTHTVTLTARDDFDNETTQTISVTVADQEAPALTLSATAYSLTASSSTCTTSVPDLLSLVTVTDNCDASANVTQSIATGTLLGVGDHTLTFTATDASGNSATASITLKVEDTTAPEFVSTLEDKIYDADASTCGLSLPDYTTGLDIRDACSAVTITQSPSAGSTTLTPGDSVEVTLTATDVALNSDSRTFWVVYRDTLSPVFTQSAADTVLSTTTGTCTTMMPDLLPLLDATDNCGGTVTYSQSIASGSTLAIGTHTVTLTARDDFDNETTQTITVTVADQEAPELTLSLDTLLINSSANCLGEVPDLSSYVTYTDNCTANPTLSQSMPVGVSLIAGVYPVTISVTDEAGNKAEEVLYLKIEDQTPPQWIYIPVADTLSSTTCEVTLPDYTDQAIARDFCGTVTLSQSPVTGTVLLAGDSVEVSITASDEALNTTTESFWVYAKDRISPTMVTKPITLLIADASCSITMPSLVDSFTVADNCTPLNELQWEQSISKGETLLLGEYIVDVSATDLAGNTISKKVPVTVKKQSPLSVQVNVDQLLLEMGADNCSAVLPSDLTAYFTVQNACESYSYTISPREGTLIQDSTWLKINVYSGVEQSEDSILVRVEDTQTPVLTLTQDSIQLVKGDNCYAQVPDLSDYVKVFENCGTYSLTQSVAEGTAFVDSVSVYLIVEDEAGNKAQTSIFLNAIEVTPPMLQYEDTLTLYLTKGCVRSLPDLRTHITATDNCTLANDLLWVQSMATGTALTIGEYPITVEVSDYSGNRTKGTVVVKVVDQIPPVLQAPTAYQRVLPDFSERISLEELRDKVTATDNCSLQEITFSPSLSNLYAVGNYEITAIAKDFSGNSAEVKIQVEVTDGNTSPVAREASFQLREDHTLEDSLTAWATDAEKDVLGFTLAQMPEHGEVILSLNGHFTYTPFADFNGEDRFSYIVQELNRGDGALTDTSWVLLSVLAQEDDPMLEDISVDLDVGESEVEICLDQVDADGDFLVIEELINEADHGTVTVDQEEVCITYRPEDTFYGRDSIQLLVCEEEKGKCDTVNIQVQVSLALEEGQLLNVYNALSPNQDGQNDRWIIQGIERYPDNVVKVYNTQGMLLYEEKGYNNHDKCWHGTYKREVVQGTYIYVIEFTAENGQPVNLRGFLEVRL</sequence>
<evidence type="ECO:0000313" key="3">
    <source>
        <dbReference type="EMBL" id="GAA4836125.1"/>
    </source>
</evidence>
<feature type="domain" description="HYR" evidence="2">
    <location>
        <begin position="731"/>
        <end position="816"/>
    </location>
</feature>
<gene>
    <name evidence="3" type="ORF">GCM10023331_21700</name>
</gene>